<gene>
    <name evidence="1" type="ORF">MPEBLZ_01615</name>
</gene>
<dbReference type="Proteomes" id="UP000050360">
    <property type="component" value="Unassembled WGS sequence"/>
</dbReference>
<comment type="caution">
    <text evidence="1">The sequence shown here is derived from an EMBL/GenBank/DDBJ whole genome shotgun (WGS) entry which is preliminary data.</text>
</comment>
<organism evidence="1 2">
    <name type="scientific">Candidatus Methanoperedens nitratireducens</name>
    <dbReference type="NCBI Taxonomy" id="1392998"/>
    <lineage>
        <taxon>Archaea</taxon>
        <taxon>Methanobacteriati</taxon>
        <taxon>Methanobacteriota</taxon>
        <taxon>Stenosarchaea group</taxon>
        <taxon>Methanomicrobia</taxon>
        <taxon>Methanosarcinales</taxon>
        <taxon>ANME-2 cluster</taxon>
        <taxon>Candidatus Methanoperedentaceae</taxon>
        <taxon>Candidatus Methanoperedens</taxon>
    </lineage>
</organism>
<dbReference type="EMBL" id="LKCM01000125">
    <property type="protein sequence ID" value="KPQ43834.1"/>
    <property type="molecule type" value="Genomic_DNA"/>
</dbReference>
<evidence type="ECO:0000313" key="2">
    <source>
        <dbReference type="Proteomes" id="UP000050360"/>
    </source>
</evidence>
<protein>
    <submittedName>
        <fullName evidence="1">Uncharacterized protein</fullName>
    </submittedName>
</protein>
<evidence type="ECO:0000313" key="1">
    <source>
        <dbReference type="EMBL" id="KPQ43834.1"/>
    </source>
</evidence>
<name>A0A0N8KR35_9EURY</name>
<accession>A0A0N8KR35</accession>
<reference evidence="1 2" key="1">
    <citation type="submission" date="2015-09" db="EMBL/GenBank/DDBJ databases">
        <title>A metagenomics-based metabolic model of nitrate-dependent anaerobic oxidation of methane by Methanoperedens-like archaea.</title>
        <authorList>
            <person name="Arshad A."/>
            <person name="Speth D.R."/>
            <person name="De Graaf R.M."/>
            <person name="Op Den Camp H.J."/>
            <person name="Jetten M.S."/>
            <person name="Welte C.U."/>
        </authorList>
    </citation>
    <scope>NUCLEOTIDE SEQUENCE [LARGE SCALE GENOMIC DNA]</scope>
</reference>
<sequence>MTIGLHKTTRFFLRIKKYFDQYFGSLKTLPNLNLKPEEKTILEAFNC</sequence>
<proteinExistence type="predicted"/>
<dbReference type="AlphaFoldDB" id="A0A0N8KR35"/>